<organism evidence="1 2">
    <name type="scientific">Angustibacter aerolatus</name>
    <dbReference type="NCBI Taxonomy" id="1162965"/>
    <lineage>
        <taxon>Bacteria</taxon>
        <taxon>Bacillati</taxon>
        <taxon>Actinomycetota</taxon>
        <taxon>Actinomycetes</taxon>
        <taxon>Kineosporiales</taxon>
        <taxon>Kineosporiaceae</taxon>
    </lineage>
</organism>
<evidence type="ECO:0000313" key="2">
    <source>
        <dbReference type="Proteomes" id="UP001157017"/>
    </source>
</evidence>
<dbReference type="Proteomes" id="UP001157017">
    <property type="component" value="Unassembled WGS sequence"/>
</dbReference>
<keyword evidence="2" id="KW-1185">Reference proteome</keyword>
<name>A0ABQ6JCQ1_9ACTN</name>
<evidence type="ECO:0000313" key="1">
    <source>
        <dbReference type="EMBL" id="GMA85950.1"/>
    </source>
</evidence>
<sequence>MVWLKSTFEPAGTVTFSTFATQVPPLGSVTYRRCRTPPVSAADRLKTSSTPAAQRWRLGFRSAYRFATPASTTYIACTR</sequence>
<accession>A0ABQ6JCQ1</accession>
<reference evidence="2" key="1">
    <citation type="journal article" date="2019" name="Int. J. Syst. Evol. Microbiol.">
        <title>The Global Catalogue of Microorganisms (GCM) 10K type strain sequencing project: providing services to taxonomists for standard genome sequencing and annotation.</title>
        <authorList>
            <consortium name="The Broad Institute Genomics Platform"/>
            <consortium name="The Broad Institute Genome Sequencing Center for Infectious Disease"/>
            <person name="Wu L."/>
            <person name="Ma J."/>
        </authorList>
    </citation>
    <scope>NUCLEOTIDE SEQUENCE [LARGE SCALE GENOMIC DNA]</scope>
    <source>
        <strain evidence="2">NBRC 108730</strain>
    </source>
</reference>
<gene>
    <name evidence="1" type="ORF">GCM10025868_12000</name>
</gene>
<dbReference type="EMBL" id="BSUZ01000001">
    <property type="protein sequence ID" value="GMA85950.1"/>
    <property type="molecule type" value="Genomic_DNA"/>
</dbReference>
<comment type="caution">
    <text evidence="1">The sequence shown here is derived from an EMBL/GenBank/DDBJ whole genome shotgun (WGS) entry which is preliminary data.</text>
</comment>
<proteinExistence type="predicted"/>
<protein>
    <submittedName>
        <fullName evidence="1">Uncharacterized protein</fullName>
    </submittedName>
</protein>